<reference evidence="2 3" key="1">
    <citation type="submission" date="2024-09" db="EMBL/GenBank/DDBJ databases">
        <title>Chromosome-scale assembly of Riccia sorocarpa.</title>
        <authorList>
            <person name="Paukszto L."/>
        </authorList>
    </citation>
    <scope>NUCLEOTIDE SEQUENCE [LARGE SCALE GENOMIC DNA]</scope>
    <source>
        <strain evidence="2">LP-2024</strain>
        <tissue evidence="2">Aerial parts of the thallus</tissue>
    </source>
</reference>
<dbReference type="SUPFAM" id="SSF56219">
    <property type="entry name" value="DNase I-like"/>
    <property type="match status" value="1"/>
</dbReference>
<dbReference type="AlphaFoldDB" id="A0ABD3GGC7"/>
<dbReference type="Gene3D" id="3.60.10.10">
    <property type="entry name" value="Endonuclease/exonuclease/phosphatase"/>
    <property type="match status" value="1"/>
</dbReference>
<proteinExistence type="predicted"/>
<dbReference type="Pfam" id="PF03372">
    <property type="entry name" value="Exo_endo_phos"/>
    <property type="match status" value="1"/>
</dbReference>
<evidence type="ECO:0000313" key="2">
    <source>
        <dbReference type="EMBL" id="KAL3677227.1"/>
    </source>
</evidence>
<organism evidence="2 3">
    <name type="scientific">Riccia sorocarpa</name>
    <dbReference type="NCBI Taxonomy" id="122646"/>
    <lineage>
        <taxon>Eukaryota</taxon>
        <taxon>Viridiplantae</taxon>
        <taxon>Streptophyta</taxon>
        <taxon>Embryophyta</taxon>
        <taxon>Marchantiophyta</taxon>
        <taxon>Marchantiopsida</taxon>
        <taxon>Marchantiidae</taxon>
        <taxon>Marchantiales</taxon>
        <taxon>Ricciaceae</taxon>
        <taxon>Riccia</taxon>
    </lineage>
</organism>
<dbReference type="InterPro" id="IPR005135">
    <property type="entry name" value="Endo/exonuclease/phosphatase"/>
</dbReference>
<evidence type="ECO:0000313" key="3">
    <source>
        <dbReference type="Proteomes" id="UP001633002"/>
    </source>
</evidence>
<sequence>MIEGGRDIWRRADIIVLLVTWEDRDRNWEIHGFTQLSSVWNPKRSERGRGFGGISTWVRNGLKLEVTIAIVDVRKQFIALCLTKGNMLKLKEAGPVLVAGDFNARIGDFQGSGFVELDGSIWRREEDRSNHWPRQSDDTGKNPFSDAFIRFLNVCGLFVLNCTSYFPNTGEFTCQTANGASVVDFLLVSDLAMEMVQDFSLDPFIPETDHRPLLFSVKGLDERNRSRQTPRSSTLYLDHTKKVLYGCHVATALRDDTTADNLAGLIVRASKTIFIRKRDGRRPWFDSSCAVARKDALQAPADDRKRAFRCYRYYIRAKKRRFVWERQQEPKLELTKEPGSFWRRLRPPSTVLGVSLDELVDFVRTLYSFQRTVYHFTKREIGGAERESERLQRRLVLEQFGLPFWISQVCSGLLELEFS</sequence>
<dbReference type="Proteomes" id="UP001633002">
    <property type="component" value="Unassembled WGS sequence"/>
</dbReference>
<feature type="domain" description="Endonuclease/exonuclease/phosphatase" evidence="1">
    <location>
        <begin position="41"/>
        <end position="210"/>
    </location>
</feature>
<comment type="caution">
    <text evidence="2">The sequence shown here is derived from an EMBL/GenBank/DDBJ whole genome shotgun (WGS) entry which is preliminary data.</text>
</comment>
<keyword evidence="3" id="KW-1185">Reference proteome</keyword>
<accession>A0ABD3GGC7</accession>
<gene>
    <name evidence="2" type="ORF">R1sor_027175</name>
</gene>
<protein>
    <recommendedName>
        <fullName evidence="1">Endonuclease/exonuclease/phosphatase domain-containing protein</fullName>
    </recommendedName>
</protein>
<name>A0ABD3GGC7_9MARC</name>
<dbReference type="InterPro" id="IPR036691">
    <property type="entry name" value="Endo/exonu/phosph_ase_sf"/>
</dbReference>
<evidence type="ECO:0000259" key="1">
    <source>
        <dbReference type="Pfam" id="PF03372"/>
    </source>
</evidence>
<dbReference type="EMBL" id="JBJQOH010000008">
    <property type="protein sequence ID" value="KAL3677227.1"/>
    <property type="molecule type" value="Genomic_DNA"/>
</dbReference>